<reference evidence="4" key="4">
    <citation type="submission" date="2023-05" db="EMBL/GenBank/DDBJ databases">
        <title>Colonisation of extended spectrum b-lactamase- and carbapenemase-producing bacteria on hospital surfaces from low- and middle-income countries.</title>
        <authorList>
            <person name="Nieto-Rosado M."/>
            <person name="Sands K."/>
            <person name="Iregbu K."/>
            <person name="Zahra R."/>
            <person name="Mazarati J.B."/>
            <person name="Mehtar S."/>
            <person name="Barnards-Group B."/>
            <person name="Walsh T.R."/>
        </authorList>
    </citation>
    <scope>NUCLEOTIDE SEQUENCE</scope>
    <source>
        <strain evidence="4">PP-E493</strain>
    </source>
</reference>
<dbReference type="InterPro" id="IPR011250">
    <property type="entry name" value="OMP/PagP_B-barrel"/>
</dbReference>
<dbReference type="OrthoDB" id="6366116at2"/>
<protein>
    <submittedName>
        <fullName evidence="4">YfaZ family protein</fullName>
    </submittedName>
</protein>
<dbReference type="EMBL" id="JASGOQ010000001">
    <property type="protein sequence ID" value="MDV5389523.1"/>
    <property type="molecule type" value="Genomic_DNA"/>
</dbReference>
<gene>
    <name evidence="2" type="ORF">E2650_00180</name>
    <name evidence="3" type="ORF">ODY93_01740</name>
    <name evidence="4" type="ORF">QM089_04395</name>
</gene>
<sequence length="179" mass="19422">MAKFRVASVLLLSAAALQVNASEFNLGLNNDVVSTELELQVNKDTNAVLGYIYSDDSGHIAQGAMHMTHDAGVHHFEVGAKLSQLWADDAPNGSTVSVGGRYALALGPNISIHAAAYYAPSVLSFGNVDGQYELDSKVQYNINPNMALYVGYRKIAFEYDNARDFTFEDGAYIGGKFRF</sequence>
<evidence type="ECO:0000313" key="2">
    <source>
        <dbReference type="EMBL" id="MDG5898342.1"/>
    </source>
</evidence>
<evidence type="ECO:0000313" key="4">
    <source>
        <dbReference type="EMBL" id="MDV5389523.1"/>
    </source>
</evidence>
<evidence type="ECO:0000256" key="1">
    <source>
        <dbReference type="SAM" id="SignalP"/>
    </source>
</evidence>
<evidence type="ECO:0000313" key="6">
    <source>
        <dbReference type="Proteomes" id="UP001187859"/>
    </source>
</evidence>
<feature type="signal peptide" evidence="1">
    <location>
        <begin position="1"/>
        <end position="21"/>
    </location>
</feature>
<keyword evidence="1" id="KW-0732">Signal</keyword>
<dbReference type="Proteomes" id="UP001152518">
    <property type="component" value="Unassembled WGS sequence"/>
</dbReference>
<dbReference type="SUPFAM" id="SSF56925">
    <property type="entry name" value="OMPA-like"/>
    <property type="match status" value="1"/>
</dbReference>
<name>A0A073KQW5_9GAMM</name>
<feature type="chain" id="PRO_5001692976" evidence="1">
    <location>
        <begin position="22"/>
        <end position="179"/>
    </location>
</feature>
<dbReference type="Proteomes" id="UP001187859">
    <property type="component" value="Unassembled WGS sequence"/>
</dbReference>
<dbReference type="AlphaFoldDB" id="A0A073KQW5"/>
<comment type="caution">
    <text evidence="4">The sequence shown here is derived from an EMBL/GenBank/DDBJ whole genome shotgun (WGS) entry which is preliminary data.</text>
</comment>
<dbReference type="Proteomes" id="UP001159075">
    <property type="component" value="Unassembled WGS sequence"/>
</dbReference>
<reference evidence="2" key="1">
    <citation type="journal article" date="2019" name="Int J Environ Res Public Health">
        <title>Characterization of Chromosome-Mediated BlaOXA-894 in Shewanella xiamenensis Isolated from Pig Wastewater.</title>
        <authorList>
            <person name="Zou H."/>
            <person name="Zhou Z."/>
            <person name="Xia H."/>
            <person name="Zhao Q."/>
            <person name="Li X."/>
        </authorList>
    </citation>
    <scope>NUCLEOTIDE SEQUENCE</scope>
    <source>
        <strain evidence="2">2015oxa</strain>
    </source>
</reference>
<keyword evidence="5" id="KW-1185">Reference proteome</keyword>
<evidence type="ECO:0000313" key="5">
    <source>
        <dbReference type="Proteomes" id="UP001159075"/>
    </source>
</evidence>
<accession>A0A073KQW5</accession>
<reference evidence="2" key="2">
    <citation type="submission" date="2019-04" db="EMBL/GenBank/DDBJ databases">
        <authorList>
            <person name="Zou H."/>
        </authorList>
    </citation>
    <scope>NUCLEOTIDE SEQUENCE</scope>
    <source>
        <strain evidence="2">2015oxa</strain>
    </source>
</reference>
<reference evidence="3 5" key="3">
    <citation type="submission" date="2022-09" db="EMBL/GenBank/DDBJ databases">
        <title>The outer-membrane cytochrome OmcA is essential for infection of Shewanella oneidensis by a zebrafish-associated bacteriophage.</title>
        <authorList>
            <person name="Grenfell A.W."/>
            <person name="Intile P."/>
            <person name="Mcfarlane J."/>
            <person name="Leung D."/>
            <person name="Abdalla K."/>
            <person name="Wold M."/>
            <person name="Kees E."/>
            <person name="Gralnick J."/>
        </authorList>
    </citation>
    <scope>NUCLEOTIDE SEQUENCE [LARGE SCALE GENOMIC DNA]</scope>
    <source>
        <strain evidence="3 5">NF-5</strain>
    </source>
</reference>
<organism evidence="4 6">
    <name type="scientific">Shewanella xiamenensis</name>
    <dbReference type="NCBI Taxonomy" id="332186"/>
    <lineage>
        <taxon>Bacteria</taxon>
        <taxon>Pseudomonadati</taxon>
        <taxon>Pseudomonadota</taxon>
        <taxon>Gammaproteobacteria</taxon>
        <taxon>Alteromonadales</taxon>
        <taxon>Shewanellaceae</taxon>
        <taxon>Shewanella</taxon>
    </lineage>
</organism>
<dbReference type="GeneID" id="75189536"/>
<dbReference type="InterPro" id="IPR009998">
    <property type="entry name" value="YfaZ"/>
</dbReference>
<dbReference type="EMBL" id="JAOTLW010000002">
    <property type="protein sequence ID" value="MDI5830274.1"/>
    <property type="molecule type" value="Genomic_DNA"/>
</dbReference>
<proteinExistence type="predicted"/>
<dbReference type="RefSeq" id="WP_037416607.1">
    <property type="nucleotide sequence ID" value="NZ_AP025014.1"/>
</dbReference>
<dbReference type="Pfam" id="PF07437">
    <property type="entry name" value="YfaZ"/>
    <property type="match status" value="1"/>
</dbReference>
<dbReference type="EMBL" id="SUNE01000001">
    <property type="protein sequence ID" value="MDG5898342.1"/>
    <property type="molecule type" value="Genomic_DNA"/>
</dbReference>
<evidence type="ECO:0000313" key="3">
    <source>
        <dbReference type="EMBL" id="MDI5830274.1"/>
    </source>
</evidence>